<evidence type="ECO:0000313" key="1">
    <source>
        <dbReference type="EMBL" id="CAL8126938.1"/>
    </source>
</evidence>
<proteinExistence type="predicted"/>
<evidence type="ECO:0000313" key="2">
    <source>
        <dbReference type="Proteomes" id="UP001642540"/>
    </source>
</evidence>
<evidence type="ECO:0008006" key="3">
    <source>
        <dbReference type="Google" id="ProtNLM"/>
    </source>
</evidence>
<name>A0ABP1RGB9_9HEXA</name>
<dbReference type="EMBL" id="CAXLJM020000072">
    <property type="protein sequence ID" value="CAL8126938.1"/>
    <property type="molecule type" value="Genomic_DNA"/>
</dbReference>
<organism evidence="1 2">
    <name type="scientific">Orchesella dallaii</name>
    <dbReference type="NCBI Taxonomy" id="48710"/>
    <lineage>
        <taxon>Eukaryota</taxon>
        <taxon>Metazoa</taxon>
        <taxon>Ecdysozoa</taxon>
        <taxon>Arthropoda</taxon>
        <taxon>Hexapoda</taxon>
        <taxon>Collembola</taxon>
        <taxon>Entomobryomorpha</taxon>
        <taxon>Entomobryoidea</taxon>
        <taxon>Orchesellidae</taxon>
        <taxon>Orchesellinae</taxon>
        <taxon>Orchesella</taxon>
    </lineage>
</organism>
<accession>A0ABP1RGB9</accession>
<gene>
    <name evidence="1" type="ORF">ODALV1_LOCUS21624</name>
</gene>
<reference evidence="1 2" key="1">
    <citation type="submission" date="2024-08" db="EMBL/GenBank/DDBJ databases">
        <authorList>
            <person name="Cucini C."/>
            <person name="Frati F."/>
        </authorList>
    </citation>
    <scope>NUCLEOTIDE SEQUENCE [LARGE SCALE GENOMIC DNA]</scope>
</reference>
<keyword evidence="2" id="KW-1185">Reference proteome</keyword>
<sequence length="284" mass="32451">MESKTSLPEDVHTAFEVMRSISSERIMGGRNSVNPEQSSSVVTENETEIEMESQLGSGFSGSAISLQEAYPYGDIFKRIREFDKLKDVNGFVTFLSAVQNETLHVYDVYELTKREKLYEGRKPNRRLPCTLCGCWNVHNFLSSRLYKEDVILLDNMQATSEEFSSEILRLRTVIRFMDGSTLRGTDVIGRYGTIGYIFPYKDYSHEIRDEVHNMVFRVERKVLAFKPAEYEVCKVSRIEVTYWVATLRSPKQGTVVAHMLSSGLPLSHKALIMAFSLYLVTFGS</sequence>
<comment type="caution">
    <text evidence="1">The sequence shown here is derived from an EMBL/GenBank/DDBJ whole genome shotgun (WGS) entry which is preliminary data.</text>
</comment>
<dbReference type="Proteomes" id="UP001642540">
    <property type="component" value="Unassembled WGS sequence"/>
</dbReference>
<protein>
    <recommendedName>
        <fullName evidence="3">Phospholipid scramblase</fullName>
    </recommendedName>
</protein>